<organism evidence="10 11">
    <name type="scientific">Massilia rubra</name>
    <dbReference type="NCBI Taxonomy" id="2607910"/>
    <lineage>
        <taxon>Bacteria</taxon>
        <taxon>Pseudomonadati</taxon>
        <taxon>Pseudomonadota</taxon>
        <taxon>Betaproteobacteria</taxon>
        <taxon>Burkholderiales</taxon>
        <taxon>Oxalobacteraceae</taxon>
        <taxon>Telluria group</taxon>
        <taxon>Massilia</taxon>
    </lineage>
</organism>
<dbReference type="Pfam" id="PF10462">
    <property type="entry name" value="Peptidase_M66"/>
    <property type="match status" value="1"/>
</dbReference>
<dbReference type="PROSITE" id="PS50231">
    <property type="entry name" value="RICIN_B_LECTIN"/>
    <property type="match status" value="1"/>
</dbReference>
<dbReference type="InterPro" id="IPR035992">
    <property type="entry name" value="Ricin_B-like_lectins"/>
</dbReference>
<dbReference type="SMART" id="SM00458">
    <property type="entry name" value="RICIN"/>
    <property type="match status" value="1"/>
</dbReference>
<evidence type="ECO:0000256" key="5">
    <source>
        <dbReference type="ARBA" id="ARBA00022801"/>
    </source>
</evidence>
<keyword evidence="11" id="KW-1185">Reference proteome</keyword>
<feature type="active site" evidence="8">
    <location>
        <position position="321"/>
    </location>
</feature>
<evidence type="ECO:0000313" key="10">
    <source>
        <dbReference type="EMBL" id="NHZ33641.1"/>
    </source>
</evidence>
<feature type="binding site" evidence="8">
    <location>
        <position position="324"/>
    </location>
    <ligand>
        <name>Zn(2+)</name>
        <dbReference type="ChEBI" id="CHEBI:29105"/>
        <note>catalytic</note>
    </ligand>
</feature>
<dbReference type="InterPro" id="IPR022218">
    <property type="entry name" value="TagA_dom"/>
</dbReference>
<dbReference type="InterPro" id="IPR000772">
    <property type="entry name" value="Ricin_B_lectin"/>
</dbReference>
<evidence type="ECO:0000256" key="1">
    <source>
        <dbReference type="ARBA" id="ARBA00005693"/>
    </source>
</evidence>
<reference evidence="10 11" key="1">
    <citation type="submission" date="2019-09" db="EMBL/GenBank/DDBJ databases">
        <title>Taxonomy of Antarctic Massilia spp.: description of Massilia rubra sp. nov., Massilia aquatica sp. nov., Massilia mucilaginosa sp. nov., Massilia frigida sp. nov. isolated from streams, lakes and regoliths.</title>
        <authorList>
            <person name="Holochova P."/>
            <person name="Sedlacek I."/>
            <person name="Kralova S."/>
            <person name="Maslanova I."/>
            <person name="Busse H.-J."/>
            <person name="Stankova E."/>
            <person name="Vrbovska V."/>
            <person name="Kovarovic V."/>
            <person name="Bartak M."/>
            <person name="Svec P."/>
            <person name="Pantucek R."/>
        </authorList>
    </citation>
    <scope>NUCLEOTIDE SEQUENCE [LARGE SCALE GENOMIC DNA]</scope>
    <source>
        <strain evidence="10 11">CCM 8692</strain>
    </source>
</reference>
<evidence type="ECO:0000256" key="7">
    <source>
        <dbReference type="ARBA" id="ARBA00023049"/>
    </source>
</evidence>
<keyword evidence="4 8" id="KW-0479">Metal-binding</keyword>
<evidence type="ECO:0000256" key="8">
    <source>
        <dbReference type="PROSITE-ProRule" id="PRU01031"/>
    </source>
</evidence>
<sequence>MSFPEPNSAIYDRSTALAFYDTTANGQPRALRKDLQGAFGAMVQFVQSHVVNPSGNEALNLPRLTTERDALLLITPDGALGNVEALQLTVTVDGAAKPLLAMRAPQALFAADRSGADERPDVVYSHKAWSVVLPWNWVKPGMTLSVRDDKGRTGALGAAAIDFAAPAELVIASIQLGMLTDPPASSGHYMLTDAAAAATDYFQTVPVSKLTVAAYEPMKLSRVMVSSGVIYDTASATSGDVYGGDMRADTAKSTFSTGINMANWGVTSSNMQSQNQPHITQAATIHHARGKYTNGLVTHGLSGGNGILTLIDSVGNEFSHEIGHHYGLGHYPGQVGTNCFDCAHHHDSGWGFIANRNHMRANLNWGSKSLGDGANGVPNFAKLYPFGWDAMAGGFSSSSMSRYTHYTGYSTKQKIQPALNKAVFSADSPTGYRKWNATTRAMENTAPAVPGSSTEWYNSGAKFAPPRKHGVPVWTILGGYDPVAGVGLLYPAARGNWGNTFELPPPAATAAARQCWLSVDYAGAASKKIALAANRMGVNANKLHVQLAQDEQPTQAKLFCQEAGAAARELSSIAIPGNLPAMAPAVRVGREFGYAALRKAEMPRFQSALLALAGNKVLTLDTKAALLFDSYADGFANELSGAARAQLERYQAQNDVARRLNRWMFAYAAKLDQQDPAARSALLALIEKLGLQSTPQMPVAQLLKNGTNCLKTETVGGAVQLMISNAAGCSGQQTESWVQDAVGRIRSGASLDQCLTDMGGSNRVTLSTCNPRADTQVWDTTLAGAVRRGSRCFDLSGGYLTNGRGNLITYNCTGNANQKWTGLTMSDNLLLPLTDAANVKNLPLK</sequence>
<dbReference type="EMBL" id="VUYU01000005">
    <property type="protein sequence ID" value="NHZ33641.1"/>
    <property type="molecule type" value="Genomic_DNA"/>
</dbReference>
<evidence type="ECO:0000259" key="9">
    <source>
        <dbReference type="PROSITE" id="PS51694"/>
    </source>
</evidence>
<keyword evidence="7 8" id="KW-0482">Metalloprotease</keyword>
<proteinExistence type="inferred from homology"/>
<dbReference type="GO" id="GO:0016740">
    <property type="term" value="F:transferase activity"/>
    <property type="evidence" value="ECO:0007669"/>
    <property type="project" value="UniProtKB-KW"/>
</dbReference>
<accession>A0ABX0LFN9</accession>
<dbReference type="PANTHER" id="PTHR39540:SF1">
    <property type="entry name" value="DICTOMALLEIN-1-RELATED"/>
    <property type="match status" value="1"/>
</dbReference>
<feature type="binding site" evidence="8">
    <location>
        <position position="320"/>
    </location>
    <ligand>
        <name>Zn(2+)</name>
        <dbReference type="ChEBI" id="CHEBI:29105"/>
        <note>catalytic</note>
    </ligand>
</feature>
<dbReference type="InterPro" id="IPR051256">
    <property type="entry name" value="Dictomallein"/>
</dbReference>
<comment type="cofactor">
    <cofactor evidence="8">
        <name>Zn(2+)</name>
        <dbReference type="ChEBI" id="CHEBI:29105"/>
    </cofactor>
    <text evidence="8">Binds 1 zinc ion per subunit.</text>
</comment>
<evidence type="ECO:0000256" key="2">
    <source>
        <dbReference type="ARBA" id="ARBA00018800"/>
    </source>
</evidence>
<dbReference type="SUPFAM" id="SSF50370">
    <property type="entry name" value="Ricin B-like lectins"/>
    <property type="match status" value="1"/>
</dbReference>
<comment type="caution">
    <text evidence="10">The sequence shown here is derived from an EMBL/GenBank/DDBJ whole genome shotgun (WGS) entry which is preliminary data.</text>
</comment>
<dbReference type="PROSITE" id="PS51694">
    <property type="entry name" value="PEPTIDASE_M66"/>
    <property type="match status" value="1"/>
</dbReference>
<keyword evidence="3 8" id="KW-0645">Protease</keyword>
<evidence type="ECO:0000313" key="11">
    <source>
        <dbReference type="Proteomes" id="UP000785613"/>
    </source>
</evidence>
<evidence type="ECO:0000256" key="3">
    <source>
        <dbReference type="ARBA" id="ARBA00022670"/>
    </source>
</evidence>
<keyword evidence="6 8" id="KW-0862">Zinc</keyword>
<evidence type="ECO:0000256" key="4">
    <source>
        <dbReference type="ARBA" id="ARBA00022723"/>
    </source>
</evidence>
<comment type="similarity">
    <text evidence="1">Belongs to the dictomallein family.</text>
</comment>
<dbReference type="InterPro" id="IPR019503">
    <property type="entry name" value="Peptidase_M66_dom"/>
</dbReference>
<dbReference type="Proteomes" id="UP000785613">
    <property type="component" value="Unassembled WGS sequence"/>
</dbReference>
<keyword evidence="5 8" id="KW-0378">Hydrolase</keyword>
<dbReference type="PANTHER" id="PTHR39540">
    <property type="match status" value="1"/>
</dbReference>
<keyword evidence="10" id="KW-0808">Transferase</keyword>
<gene>
    <name evidence="10" type="ORF">F0185_08565</name>
</gene>
<evidence type="ECO:0000256" key="6">
    <source>
        <dbReference type="ARBA" id="ARBA00022833"/>
    </source>
</evidence>
<dbReference type="Pfam" id="PF12561">
    <property type="entry name" value="TagA"/>
    <property type="match status" value="1"/>
</dbReference>
<feature type="domain" description="Peptidase M66" evidence="9">
    <location>
        <begin position="168"/>
        <end position="424"/>
    </location>
</feature>
<dbReference type="Gene3D" id="2.80.10.50">
    <property type="match status" value="1"/>
</dbReference>
<dbReference type="Pfam" id="PF00652">
    <property type="entry name" value="Ricin_B_lectin"/>
    <property type="match status" value="1"/>
</dbReference>
<protein>
    <recommendedName>
        <fullName evidence="2">Dictomallein</fullName>
    </recommendedName>
</protein>
<name>A0ABX0LFN9_9BURK</name>
<feature type="binding site" evidence="8">
    <location>
        <position position="330"/>
    </location>
    <ligand>
        <name>Zn(2+)</name>
        <dbReference type="ChEBI" id="CHEBI:29105"/>
        <note>catalytic</note>
    </ligand>
</feature>